<feature type="domain" description="Solute-binding protein family 5" evidence="2">
    <location>
        <begin position="176"/>
        <end position="472"/>
    </location>
</feature>
<dbReference type="InterPro" id="IPR039424">
    <property type="entry name" value="SBP_5"/>
</dbReference>
<dbReference type="SUPFAM" id="SSF53850">
    <property type="entry name" value="Periplasmic binding protein-like II"/>
    <property type="match status" value="1"/>
</dbReference>
<evidence type="ECO:0000256" key="1">
    <source>
        <dbReference type="ARBA" id="ARBA00023125"/>
    </source>
</evidence>
<dbReference type="GO" id="GO:0003677">
    <property type="term" value="F:DNA binding"/>
    <property type="evidence" value="ECO:0007669"/>
    <property type="project" value="UniProtKB-KW"/>
</dbReference>
<keyword evidence="1 4" id="KW-0238">DNA-binding</keyword>
<dbReference type="PANTHER" id="PTHR30290">
    <property type="entry name" value="PERIPLASMIC BINDING COMPONENT OF ABC TRANSPORTER"/>
    <property type="match status" value="1"/>
</dbReference>
<dbReference type="RefSeq" id="WP_091734536.1">
    <property type="nucleotide sequence ID" value="NZ_FNNQ01000001.1"/>
</dbReference>
<dbReference type="OrthoDB" id="5894719at2"/>
<evidence type="ECO:0000259" key="2">
    <source>
        <dbReference type="Pfam" id="PF00496"/>
    </source>
</evidence>
<protein>
    <submittedName>
        <fullName evidence="4">DNA-binding transcriptional regulator SgrR of sgrS sRNA, contains a MarR-type HTH domain and a solute-binding domain</fullName>
    </submittedName>
</protein>
<organism evidence="4 5">
    <name type="scientific">Marininema mesophilum</name>
    <dbReference type="NCBI Taxonomy" id="1048340"/>
    <lineage>
        <taxon>Bacteria</taxon>
        <taxon>Bacillati</taxon>
        <taxon>Bacillota</taxon>
        <taxon>Bacilli</taxon>
        <taxon>Bacillales</taxon>
        <taxon>Thermoactinomycetaceae</taxon>
        <taxon>Marininema</taxon>
    </lineage>
</organism>
<dbReference type="InterPro" id="IPR025370">
    <property type="entry name" value="SgrR_HTH_N"/>
</dbReference>
<gene>
    <name evidence="4" type="ORF">SAMN05444487_10161</name>
</gene>
<sequence length="599" mass="70149">MKVTEHYLTIRLAHLEAETHVEVKTSLKKIVQVLNCTRRNAQGVLNKLEEREWIRWKPGRGRGNHSQLTFLRPLTTVVESYIEEQFEHGRFEEAMTFLNTFTLPPHARTALTAKLGQRFGFQTGGSTMGNRHILRIPRYRGFATMDPVQVYTASECHFVRQMYDTLLRYHPARKRVLPHLALGWDTKDDMKWTFYLRKGVRFHHGRSLIAEDVAHTFQRLIDPQISVLSWLSRYLENVIVLDPHTVQFQFNRPIPFFPRILCAVNTAITPYDVDILTKAIGTGPFVMRTLTEQKLILVAFEDYFNGRAWLDQVEILRVPKEIHHTLNYQMVTAETQYTEEDIEQESETIKRFRKNSTQMLIFHTNLPGPQQDRSFRKAIRLALDRHAMVRALGANRLSPANSFFPDRSDPSFIPSGTLAEAKEALAKSTYQGEKLTLIYHYPSQEQWEDIRWIQQRCAQIGVAIELLHKPLETFNLGNVQQKKVIDQGHMFIVDEVLDQEPEMSLLMFLAISTLLHQLLDSEKKEIASHYIDRFIMGKTSAERMAIWGEIEDWFHRDHLFLFQYHLNREATYPSSLQKVRMESFGWIDFRKLWVKPRSL</sequence>
<accession>A0A1H2Q130</accession>
<dbReference type="EMBL" id="FNNQ01000001">
    <property type="protein sequence ID" value="SDW00825.1"/>
    <property type="molecule type" value="Genomic_DNA"/>
</dbReference>
<dbReference type="AlphaFoldDB" id="A0A1H2Q130"/>
<dbReference type="STRING" id="1048340.SAMN05444487_10161"/>
<dbReference type="Pfam" id="PF00496">
    <property type="entry name" value="SBP_bac_5"/>
    <property type="match status" value="1"/>
</dbReference>
<dbReference type="Proteomes" id="UP000198534">
    <property type="component" value="Unassembled WGS sequence"/>
</dbReference>
<reference evidence="4 5" key="1">
    <citation type="submission" date="2016-10" db="EMBL/GenBank/DDBJ databases">
        <authorList>
            <person name="de Groot N.N."/>
        </authorList>
    </citation>
    <scope>NUCLEOTIDE SEQUENCE [LARGE SCALE GENOMIC DNA]</scope>
    <source>
        <strain evidence="4 5">DSM 45610</strain>
    </source>
</reference>
<dbReference type="PANTHER" id="PTHR30290:SF72">
    <property type="entry name" value="HTH-TYPE TRANSCRIPTIONAL REGULATOR SGRR"/>
    <property type="match status" value="1"/>
</dbReference>
<evidence type="ECO:0000313" key="4">
    <source>
        <dbReference type="EMBL" id="SDW00825.1"/>
    </source>
</evidence>
<feature type="domain" description="Transcriptional regulator SgrR N-terminal HTH" evidence="3">
    <location>
        <begin position="20"/>
        <end position="119"/>
    </location>
</feature>
<name>A0A1H2Q130_9BACL</name>
<dbReference type="Gene3D" id="3.10.105.10">
    <property type="entry name" value="Dipeptide-binding Protein, Domain 3"/>
    <property type="match status" value="1"/>
</dbReference>
<dbReference type="Pfam" id="PF12793">
    <property type="entry name" value="SgrR_N"/>
    <property type="match status" value="1"/>
</dbReference>
<dbReference type="Gene3D" id="3.40.190.10">
    <property type="entry name" value="Periplasmic binding protein-like II"/>
    <property type="match status" value="1"/>
</dbReference>
<proteinExistence type="predicted"/>
<evidence type="ECO:0000259" key="3">
    <source>
        <dbReference type="Pfam" id="PF12793"/>
    </source>
</evidence>
<evidence type="ECO:0000313" key="5">
    <source>
        <dbReference type="Proteomes" id="UP000198534"/>
    </source>
</evidence>
<dbReference type="GO" id="GO:0015833">
    <property type="term" value="P:peptide transport"/>
    <property type="evidence" value="ECO:0007669"/>
    <property type="project" value="TreeGrafter"/>
</dbReference>
<dbReference type="InterPro" id="IPR000914">
    <property type="entry name" value="SBP_5_dom"/>
</dbReference>
<dbReference type="GO" id="GO:1904680">
    <property type="term" value="F:peptide transmembrane transporter activity"/>
    <property type="evidence" value="ECO:0007669"/>
    <property type="project" value="TreeGrafter"/>
</dbReference>
<keyword evidence="5" id="KW-1185">Reference proteome</keyword>